<gene>
    <name evidence="3" type="ORF">CG405_07775</name>
</gene>
<evidence type="ECO:0000313" key="4">
    <source>
        <dbReference type="Proteomes" id="UP000258379"/>
    </source>
</evidence>
<evidence type="ECO:0000256" key="2">
    <source>
        <dbReference type="SAM" id="SignalP"/>
    </source>
</evidence>
<accession>A0A3E2C5X4</accession>
<dbReference type="PROSITE" id="PS51257">
    <property type="entry name" value="PROKAR_LIPOPROTEIN"/>
    <property type="match status" value="1"/>
</dbReference>
<feature type="chain" id="PRO_5039565664" description="ABC transporter substrate-binding protein" evidence="2">
    <location>
        <begin position="32"/>
        <end position="76"/>
    </location>
</feature>
<reference evidence="3 4" key="1">
    <citation type="submission" date="2017-07" db="EMBL/GenBank/DDBJ databases">
        <title>A comparative genomics approach to explaining the enigmatic role of Gardnerella vaginalis in the vaginal microbiome.</title>
        <authorList>
            <person name="Vancuren S.J."/>
            <person name="Hill J.E."/>
        </authorList>
    </citation>
    <scope>NUCLEOTIDE SEQUENCE [LARGE SCALE GENOMIC DNA]</scope>
    <source>
        <strain evidence="3 4">WP023</strain>
    </source>
</reference>
<feature type="non-terminal residue" evidence="3">
    <location>
        <position position="76"/>
    </location>
</feature>
<feature type="region of interest" description="Disordered" evidence="1">
    <location>
        <begin position="33"/>
        <end position="76"/>
    </location>
</feature>
<dbReference type="AlphaFoldDB" id="A0A3E2C5X4"/>
<dbReference type="Proteomes" id="UP000258379">
    <property type="component" value="Unassembled WGS sequence"/>
</dbReference>
<sequence length="76" mass="7743">MKKTNAGKLTVFAAAALSVAMLLGACGGTTATTADKAKGGMTEEPAAGVDTSYAGALPMPKVDKRYDNPQPRDNVK</sequence>
<evidence type="ECO:0000313" key="3">
    <source>
        <dbReference type="EMBL" id="RFT27168.1"/>
    </source>
</evidence>
<feature type="compositionally biased region" description="Low complexity" evidence="1">
    <location>
        <begin position="33"/>
        <end position="42"/>
    </location>
</feature>
<name>A0A3E2C5X4_GARVA</name>
<proteinExistence type="predicted"/>
<keyword evidence="2" id="KW-0732">Signal</keyword>
<protein>
    <recommendedName>
        <fullName evidence="5">ABC transporter substrate-binding protein</fullName>
    </recommendedName>
</protein>
<organism evidence="3 4">
    <name type="scientific">Gardnerella vaginalis</name>
    <dbReference type="NCBI Taxonomy" id="2702"/>
    <lineage>
        <taxon>Bacteria</taxon>
        <taxon>Bacillati</taxon>
        <taxon>Actinomycetota</taxon>
        <taxon>Actinomycetes</taxon>
        <taxon>Bifidobacteriales</taxon>
        <taxon>Bifidobacteriaceae</taxon>
        <taxon>Gardnerella</taxon>
    </lineage>
</organism>
<feature type="signal peptide" evidence="2">
    <location>
        <begin position="1"/>
        <end position="31"/>
    </location>
</feature>
<evidence type="ECO:0008006" key="5">
    <source>
        <dbReference type="Google" id="ProtNLM"/>
    </source>
</evidence>
<evidence type="ECO:0000256" key="1">
    <source>
        <dbReference type="SAM" id="MobiDB-lite"/>
    </source>
</evidence>
<comment type="caution">
    <text evidence="3">The sequence shown here is derived from an EMBL/GenBank/DDBJ whole genome shotgun (WGS) entry which is preliminary data.</text>
</comment>
<dbReference type="EMBL" id="NNRU01000007">
    <property type="protein sequence ID" value="RFT27168.1"/>
    <property type="molecule type" value="Genomic_DNA"/>
</dbReference>